<dbReference type="Gene3D" id="3.40.50.1000">
    <property type="entry name" value="HAD superfamily/HAD-like"/>
    <property type="match status" value="1"/>
</dbReference>
<dbReference type="InterPro" id="IPR051540">
    <property type="entry name" value="S-2-haloacid_dehalogenase"/>
</dbReference>
<dbReference type="InterPro" id="IPR036412">
    <property type="entry name" value="HAD-like_sf"/>
</dbReference>
<evidence type="ECO:0000256" key="1">
    <source>
        <dbReference type="ARBA" id="ARBA00022801"/>
    </source>
</evidence>
<dbReference type="PANTHER" id="PTHR43316">
    <property type="entry name" value="HYDROLASE, HALOACID DELAHOGENASE-RELATED"/>
    <property type="match status" value="1"/>
</dbReference>
<evidence type="ECO:0000313" key="2">
    <source>
        <dbReference type="EMBL" id="MEV0710022.1"/>
    </source>
</evidence>
<dbReference type="Pfam" id="PF00702">
    <property type="entry name" value="Hydrolase"/>
    <property type="match status" value="1"/>
</dbReference>
<organism evidence="2 3">
    <name type="scientific">Nocardia aurea</name>
    <dbReference type="NCBI Taxonomy" id="2144174"/>
    <lineage>
        <taxon>Bacteria</taxon>
        <taxon>Bacillati</taxon>
        <taxon>Actinomycetota</taxon>
        <taxon>Actinomycetes</taxon>
        <taxon>Mycobacteriales</taxon>
        <taxon>Nocardiaceae</taxon>
        <taxon>Nocardia</taxon>
    </lineage>
</organism>
<gene>
    <name evidence="2" type="ORF">AB0I48_20870</name>
</gene>
<comment type="caution">
    <text evidence="2">The sequence shown here is derived from an EMBL/GenBank/DDBJ whole genome shotgun (WGS) entry which is preliminary data.</text>
</comment>
<dbReference type="SFLD" id="SFLDG01129">
    <property type="entry name" value="C1.5:_HAD__Beta-PGM__Phosphata"/>
    <property type="match status" value="1"/>
</dbReference>
<sequence length="249" mass="27155">MTGAVGQHPRTVLWDLDGTLVGLRKRTFKTVMPLTAALSFRDLTPPHRFLRILPGIMRQVRGNDTEHTNTDLMVELLARGLGVPAEIARLRLGRLTEVDFARLRACFPALPAAVATVADLRAAGVAQVVATNPLWPLASATTRLGWGGHDPADFDFITSGETMRRSKPRVEFYHELLERLAVEPRQCVMIGNDAANDAPAARAGIPVFLIGAAKSAVPEECSRTGLVSTGNWPRLREWLGIEERSCSSS</sequence>
<dbReference type="InterPro" id="IPR023214">
    <property type="entry name" value="HAD_sf"/>
</dbReference>
<dbReference type="Proteomes" id="UP001551695">
    <property type="component" value="Unassembled WGS sequence"/>
</dbReference>
<keyword evidence="3" id="KW-1185">Reference proteome</keyword>
<evidence type="ECO:0000313" key="3">
    <source>
        <dbReference type="Proteomes" id="UP001551695"/>
    </source>
</evidence>
<dbReference type="SFLD" id="SFLDS00003">
    <property type="entry name" value="Haloacid_Dehalogenase"/>
    <property type="match status" value="1"/>
</dbReference>
<dbReference type="GO" id="GO:0016787">
    <property type="term" value="F:hydrolase activity"/>
    <property type="evidence" value="ECO:0007669"/>
    <property type="project" value="UniProtKB-KW"/>
</dbReference>
<accession>A0ABV3FX80</accession>
<reference evidence="2 3" key="1">
    <citation type="submission" date="2024-06" db="EMBL/GenBank/DDBJ databases">
        <title>The Natural Products Discovery Center: Release of the First 8490 Sequenced Strains for Exploring Actinobacteria Biosynthetic Diversity.</title>
        <authorList>
            <person name="Kalkreuter E."/>
            <person name="Kautsar S.A."/>
            <person name="Yang D."/>
            <person name="Bader C.D."/>
            <person name="Teijaro C.N."/>
            <person name="Fluegel L."/>
            <person name="Davis C.M."/>
            <person name="Simpson J.R."/>
            <person name="Lauterbach L."/>
            <person name="Steele A.D."/>
            <person name="Gui C."/>
            <person name="Meng S."/>
            <person name="Li G."/>
            <person name="Viehrig K."/>
            <person name="Ye F."/>
            <person name="Su P."/>
            <person name="Kiefer A.F."/>
            <person name="Nichols A."/>
            <person name="Cepeda A.J."/>
            <person name="Yan W."/>
            <person name="Fan B."/>
            <person name="Jiang Y."/>
            <person name="Adhikari A."/>
            <person name="Zheng C.-J."/>
            <person name="Schuster L."/>
            <person name="Cowan T.M."/>
            <person name="Smanski M.J."/>
            <person name="Chevrette M.G."/>
            <person name="De Carvalho L.P.S."/>
            <person name="Shen B."/>
        </authorList>
    </citation>
    <scope>NUCLEOTIDE SEQUENCE [LARGE SCALE GENOMIC DNA]</scope>
    <source>
        <strain evidence="2 3">NPDC050403</strain>
    </source>
</reference>
<keyword evidence="1 2" id="KW-0378">Hydrolase</keyword>
<name>A0ABV3FX80_9NOCA</name>
<dbReference type="EC" id="3.1.3.-" evidence="2"/>
<dbReference type="PANTHER" id="PTHR43316:SF3">
    <property type="entry name" value="HALOACID DEHALOGENASE, TYPE II (AFU_ORTHOLOGUE AFUA_2G07750)-RELATED"/>
    <property type="match status" value="1"/>
</dbReference>
<proteinExistence type="predicted"/>
<dbReference type="SUPFAM" id="SSF56784">
    <property type="entry name" value="HAD-like"/>
    <property type="match status" value="1"/>
</dbReference>
<dbReference type="InterPro" id="IPR006439">
    <property type="entry name" value="HAD-SF_hydro_IA"/>
</dbReference>
<dbReference type="PRINTS" id="PR00413">
    <property type="entry name" value="HADHALOGNASE"/>
</dbReference>
<protein>
    <submittedName>
        <fullName evidence="2">HAD family hydrolase</fullName>
        <ecNumber evidence="2">3.1.3.-</ecNumber>
    </submittedName>
</protein>
<dbReference type="RefSeq" id="WP_109524378.1">
    <property type="nucleotide sequence ID" value="NZ_JBFAKC010000009.1"/>
</dbReference>
<dbReference type="EMBL" id="JBFAKC010000009">
    <property type="protein sequence ID" value="MEV0710022.1"/>
    <property type="molecule type" value="Genomic_DNA"/>
</dbReference>